<dbReference type="PANTHER" id="PTHR19303">
    <property type="entry name" value="TRANSPOSON"/>
    <property type="match status" value="1"/>
</dbReference>
<dbReference type="Pfam" id="PF03184">
    <property type="entry name" value="DDE_1"/>
    <property type="match status" value="1"/>
</dbReference>
<keyword evidence="3" id="KW-0862">Zinc</keyword>
<keyword evidence="6" id="KW-1185">Reference proteome</keyword>
<evidence type="ECO:0000313" key="6">
    <source>
        <dbReference type="Proteomes" id="UP000504635"/>
    </source>
</evidence>
<evidence type="ECO:0000256" key="1">
    <source>
        <dbReference type="ARBA" id="ARBA00022723"/>
    </source>
</evidence>
<evidence type="ECO:0000313" key="7">
    <source>
        <dbReference type="RefSeq" id="XP_030767088.1"/>
    </source>
</evidence>
<dbReference type="Gene3D" id="3.30.420.10">
    <property type="entry name" value="Ribonuclease H-like superfamily/Ribonuclease H"/>
    <property type="match status" value="1"/>
</dbReference>
<dbReference type="InterPro" id="IPR019786">
    <property type="entry name" value="Zinc_finger_PHD-type_CS"/>
</dbReference>
<feature type="region of interest" description="Disordered" evidence="4">
    <location>
        <begin position="441"/>
        <end position="510"/>
    </location>
</feature>
<dbReference type="RefSeq" id="XP_030767088.1">
    <property type="nucleotide sequence ID" value="XM_030911228.1"/>
</dbReference>
<evidence type="ECO:0000259" key="5">
    <source>
        <dbReference type="Pfam" id="PF03184"/>
    </source>
</evidence>
<keyword evidence="1" id="KW-0479">Metal-binding</keyword>
<dbReference type="GO" id="GO:0005634">
    <property type="term" value="C:nucleus"/>
    <property type="evidence" value="ECO:0007669"/>
    <property type="project" value="TreeGrafter"/>
</dbReference>
<dbReference type="GeneID" id="115890874"/>
<dbReference type="Gene3D" id="3.30.40.10">
    <property type="entry name" value="Zinc/RING finger domain, C3HC4 (zinc finger)"/>
    <property type="match status" value="1"/>
</dbReference>
<organism evidence="6 7">
    <name type="scientific">Sitophilus oryzae</name>
    <name type="common">Rice weevil</name>
    <name type="synonym">Curculio oryzae</name>
    <dbReference type="NCBI Taxonomy" id="7048"/>
    <lineage>
        <taxon>Eukaryota</taxon>
        <taxon>Metazoa</taxon>
        <taxon>Ecdysozoa</taxon>
        <taxon>Arthropoda</taxon>
        <taxon>Hexapoda</taxon>
        <taxon>Insecta</taxon>
        <taxon>Pterygota</taxon>
        <taxon>Neoptera</taxon>
        <taxon>Endopterygota</taxon>
        <taxon>Coleoptera</taxon>
        <taxon>Polyphaga</taxon>
        <taxon>Cucujiformia</taxon>
        <taxon>Curculionidae</taxon>
        <taxon>Dryophthorinae</taxon>
        <taxon>Sitophilus</taxon>
    </lineage>
</organism>
<dbReference type="PROSITE" id="PS01359">
    <property type="entry name" value="ZF_PHD_1"/>
    <property type="match status" value="1"/>
</dbReference>
<feature type="region of interest" description="Disordered" evidence="4">
    <location>
        <begin position="397"/>
        <end position="425"/>
    </location>
</feature>
<sequence>MGKYRRKTDRKLIFTAELLEQVKEKLLQGMSKRSIADSIGVHEATLRKRLKAGTVPTSLGRFKLVFTPEMEEELAIYCRDLDKTFYGLTLKALGNLVFEYAERNNLNHRFNKEKRSAGKDWVYSFCKRHKLSLRVPEKTSLARAAGFNRPQVELFFRNLRQILNEKKILPHRLYNMDESGILTVPNKLPKVVAPRGKRTVGKIVSSERGQLITAVCCMGATGQYIPPALVFPRKRLKAELTDRAPAGTLQLVSDSGFITSELFLRWLDHFQTFCKSSVEDPVLLVLDNHSSHVSLQAVMKCRGLGINMLSLPPHCSHKIQPLDKNFFGPLKSAYAEECDKWHVNNPGRPITMFQIAELFANAYSRIASIERAIKAFEICGIFPYNPHVFSEEEFAPATVTDQPFPNQNSSAENSNPRAEDEYDSDEDLPLSVLQHKLMENIPTKTILPTPVSRSPNSPPSTPLEKLAHSPLPSTSSRGKQTPSPTLRVRNSPPSTPPENSTNFISPKLIKPLPKALPRAANARKKKKSVLLTASPYKSELEELQACKQAKTQKFKQTKRKYMDELKSPESIKSQNQISKKSLNSPSNQKQILCPVCYEIYEDPPESDWIQCMTCKNWFHEDCTAYSGLGYYICHICDDSED</sequence>
<dbReference type="OrthoDB" id="6777587at2759"/>
<dbReference type="KEGG" id="soy:115890874"/>
<dbReference type="AlphaFoldDB" id="A0A6J2YSK8"/>
<dbReference type="InterPro" id="IPR011011">
    <property type="entry name" value="Znf_FYVE_PHD"/>
</dbReference>
<protein>
    <submittedName>
        <fullName evidence="7">Uncharacterized protein LOC115890874</fullName>
    </submittedName>
</protein>
<dbReference type="Proteomes" id="UP000504635">
    <property type="component" value="Unplaced"/>
</dbReference>
<dbReference type="InterPro" id="IPR050863">
    <property type="entry name" value="CenT-Element_Derived"/>
</dbReference>
<feature type="domain" description="DDE-1" evidence="5">
    <location>
        <begin position="213"/>
        <end position="346"/>
    </location>
</feature>
<evidence type="ECO:0000256" key="4">
    <source>
        <dbReference type="SAM" id="MobiDB-lite"/>
    </source>
</evidence>
<dbReference type="InterPro" id="IPR004875">
    <property type="entry name" value="DDE_SF_endonuclease_dom"/>
</dbReference>
<dbReference type="InterPro" id="IPR013083">
    <property type="entry name" value="Znf_RING/FYVE/PHD"/>
</dbReference>
<gene>
    <name evidence="7" type="primary">LOC115890874</name>
</gene>
<dbReference type="GO" id="GO:0008270">
    <property type="term" value="F:zinc ion binding"/>
    <property type="evidence" value="ECO:0007669"/>
    <property type="project" value="UniProtKB-KW"/>
</dbReference>
<keyword evidence="2" id="KW-0863">Zinc-finger</keyword>
<evidence type="ECO:0000256" key="2">
    <source>
        <dbReference type="ARBA" id="ARBA00022771"/>
    </source>
</evidence>
<accession>A0A6J2YSK8</accession>
<dbReference type="SUPFAM" id="SSF57903">
    <property type="entry name" value="FYVE/PHD zinc finger"/>
    <property type="match status" value="1"/>
</dbReference>
<dbReference type="InterPro" id="IPR036397">
    <property type="entry name" value="RNaseH_sf"/>
</dbReference>
<feature type="compositionally biased region" description="Polar residues" evidence="4">
    <location>
        <begin position="399"/>
        <end position="416"/>
    </location>
</feature>
<proteinExistence type="predicted"/>
<evidence type="ECO:0000256" key="3">
    <source>
        <dbReference type="ARBA" id="ARBA00022833"/>
    </source>
</evidence>
<dbReference type="CDD" id="cd15517">
    <property type="entry name" value="PHD_TCF19_like"/>
    <property type="match status" value="1"/>
</dbReference>
<feature type="compositionally biased region" description="Low complexity" evidence="4">
    <location>
        <begin position="497"/>
        <end position="510"/>
    </location>
</feature>
<dbReference type="InParanoid" id="A0A6J2YSK8"/>
<name>A0A6J2YSK8_SITOR</name>
<dbReference type="GO" id="GO:0003677">
    <property type="term" value="F:DNA binding"/>
    <property type="evidence" value="ECO:0007669"/>
    <property type="project" value="TreeGrafter"/>
</dbReference>
<reference evidence="7" key="1">
    <citation type="submission" date="2025-08" db="UniProtKB">
        <authorList>
            <consortium name="RefSeq"/>
        </authorList>
    </citation>
    <scope>IDENTIFICATION</scope>
    <source>
        <tissue evidence="7">Gonads</tissue>
    </source>
</reference>
<dbReference type="PANTHER" id="PTHR19303:SF74">
    <property type="entry name" value="POGO TRANSPOSABLE ELEMENT WITH KRAB DOMAIN"/>
    <property type="match status" value="1"/>
</dbReference>
<feature type="compositionally biased region" description="Polar residues" evidence="4">
    <location>
        <begin position="471"/>
        <end position="484"/>
    </location>
</feature>